<dbReference type="GO" id="GO:0005737">
    <property type="term" value="C:cytoplasm"/>
    <property type="evidence" value="ECO:0007669"/>
    <property type="project" value="UniProtKB-SubCell"/>
</dbReference>
<keyword evidence="7" id="KW-0254">Endocytosis</keyword>
<dbReference type="RefSeq" id="XP_446565.1">
    <property type="nucleotide sequence ID" value="XM_446565.1"/>
</dbReference>
<keyword evidence="9" id="KW-0653">Protein transport</keyword>
<evidence type="ECO:0000259" key="11">
    <source>
        <dbReference type="PROSITE" id="PS50275"/>
    </source>
</evidence>
<dbReference type="EC" id="3.1.3.36" evidence="4"/>
<dbReference type="PANTHER" id="PTHR11200:SF257">
    <property type="entry name" value="PHOSPHOINOSITIDE 5-PHOSPHATASE"/>
    <property type="match status" value="1"/>
</dbReference>
<accession>Q6FT79</accession>
<reference evidence="13 14" key="1">
    <citation type="journal article" date="2004" name="Nature">
        <title>Genome evolution in yeasts.</title>
        <authorList>
            <consortium name="Genolevures"/>
            <person name="Dujon B."/>
            <person name="Sherman D."/>
            <person name="Fischer G."/>
            <person name="Durrens P."/>
            <person name="Casaregola S."/>
            <person name="Lafontaine I."/>
            <person name="de Montigny J."/>
            <person name="Marck C."/>
            <person name="Neuveglise C."/>
            <person name="Talla E."/>
            <person name="Goffard N."/>
            <person name="Frangeul L."/>
            <person name="Aigle M."/>
            <person name="Anthouard V."/>
            <person name="Babour A."/>
            <person name="Barbe V."/>
            <person name="Barnay S."/>
            <person name="Blanchin S."/>
            <person name="Beckerich J.M."/>
            <person name="Beyne E."/>
            <person name="Bleykasten C."/>
            <person name="Boisrame A."/>
            <person name="Boyer J."/>
            <person name="Cattolico L."/>
            <person name="Confanioleri F."/>
            <person name="de Daruvar A."/>
            <person name="Despons L."/>
            <person name="Fabre E."/>
            <person name="Fairhead C."/>
            <person name="Ferry-Dumazet H."/>
            <person name="Groppi A."/>
            <person name="Hantraye F."/>
            <person name="Hennequin C."/>
            <person name="Jauniaux N."/>
            <person name="Joyet P."/>
            <person name="Kachouri R."/>
            <person name="Kerrest A."/>
            <person name="Koszul R."/>
            <person name="Lemaire M."/>
            <person name="Lesur I."/>
            <person name="Ma L."/>
            <person name="Muller H."/>
            <person name="Nicaud J.M."/>
            <person name="Nikolski M."/>
            <person name="Oztas S."/>
            <person name="Ozier-Kalogeropoulos O."/>
            <person name="Pellenz S."/>
            <person name="Potier S."/>
            <person name="Richard G.F."/>
            <person name="Straub M.L."/>
            <person name="Suleau A."/>
            <person name="Swennene D."/>
            <person name="Tekaia F."/>
            <person name="Wesolowski-Louvel M."/>
            <person name="Westhof E."/>
            <person name="Wirth B."/>
            <person name="Zeniou-Meyer M."/>
            <person name="Zivanovic I."/>
            <person name="Bolotin-Fukuhara M."/>
            <person name="Thierry A."/>
            <person name="Bouchier C."/>
            <person name="Caudron B."/>
            <person name="Scarpelli C."/>
            <person name="Gaillardin C."/>
            <person name="Weissenbach J."/>
            <person name="Wincker P."/>
            <person name="Souciet J.L."/>
        </authorList>
    </citation>
    <scope>NUCLEOTIDE SEQUENCE [LARGE SCALE GENOMIC DNA]</scope>
    <source>
        <strain evidence="14">ATCC 2001 / BCRC 20586 / JCM 3761 / NBRC 0622 / NRRL Y-65 / CBS 138</strain>
    </source>
</reference>
<name>Q6FT79_CANGA</name>
<evidence type="ECO:0000256" key="6">
    <source>
        <dbReference type="ARBA" id="ARBA00022490"/>
    </source>
</evidence>
<dbReference type="Pfam" id="PF02383">
    <property type="entry name" value="Syja_N"/>
    <property type="match status" value="1"/>
</dbReference>
<gene>
    <name evidence="12 13" type="ordered locus">CAGL0G04719g</name>
</gene>
<organism evidence="13 14">
    <name type="scientific">Candida glabrata (strain ATCC 2001 / BCRC 20586 / JCM 3761 / NBRC 0622 / NRRL Y-65 / CBS 138)</name>
    <name type="common">Yeast</name>
    <name type="synonym">Nakaseomyces glabratus</name>
    <dbReference type="NCBI Taxonomy" id="284593"/>
    <lineage>
        <taxon>Eukaryota</taxon>
        <taxon>Fungi</taxon>
        <taxon>Dikarya</taxon>
        <taxon>Ascomycota</taxon>
        <taxon>Saccharomycotina</taxon>
        <taxon>Saccharomycetes</taxon>
        <taxon>Saccharomycetales</taxon>
        <taxon>Saccharomycetaceae</taxon>
        <taxon>Nakaseomyces</taxon>
    </lineage>
</organism>
<dbReference type="STRING" id="284593.Q6FT79"/>
<dbReference type="GO" id="GO:0046856">
    <property type="term" value="P:phosphatidylinositol dephosphorylation"/>
    <property type="evidence" value="ECO:0007669"/>
    <property type="project" value="InterPro"/>
</dbReference>
<dbReference type="Pfam" id="PF22669">
    <property type="entry name" value="Exo_endo_phos2"/>
    <property type="match status" value="1"/>
</dbReference>
<dbReference type="InParanoid" id="Q6FT79"/>
<evidence type="ECO:0000256" key="8">
    <source>
        <dbReference type="ARBA" id="ARBA00022801"/>
    </source>
</evidence>
<dbReference type="GO" id="GO:0004439">
    <property type="term" value="F:phosphatidylinositol-4,5-bisphosphate 5-phosphatase activity"/>
    <property type="evidence" value="ECO:0007669"/>
    <property type="project" value="UniProtKB-EC"/>
</dbReference>
<comment type="similarity">
    <text evidence="2">Belongs to the synaptojanin family.</text>
</comment>
<feature type="region of interest" description="Disordered" evidence="10">
    <location>
        <begin position="896"/>
        <end position="959"/>
    </location>
</feature>
<sequence length="959" mass="109513">MIILSTKGHNRRIAIASNSQALLLKAEVASTGRLSCSVEVVPKKECIEKGFEKLSDLEIYAFIGLIEIDGLLFIGTITGKREVAQPIPETSINRVLAVDFFCLNSNRWDGYDIDDNGYPMDTDKSKPPPNKNDNVRHPCWALMKLLSNGSFYFSNEFDLTSSLQNRGFYSSGLNDNVYDEKYMWNNFMMIQLIGYRDRLDSETKELFDTEGFITSIIRGYCETAITYINDFKVGMTIISRESFKRTGYKNRVRGTNDDGETADFIETEFIMYSGSFCYAYTQIRGSVPLFWEQKEYSTNPKIHITRALEATKPVFERHMTALLNTYGHMRIVNLLSTKSDESELNEKFHELLSLYPESCEIIDFDLKREYIQDGIIATKRLIPMVLKFVEQDGYYSYYISKHRTLSEQQGIFRTNCLDCLGRTNLAQQIISMTAFRTFLEDSQIIKCSDYIEDKEFFLTHNKIWEDNGLELAKIHTGNTNDNNIVQKKSKLSLSSRFSSVKNSVNRKYFKVFTEEIELDTTDLLLGRKDDQYPVEIFDLLTEFVNNGLRQRISEYSSYRQVSIFVGSYNASGKVIDDDLTKWLFPIEEKFKADIVVIGLQEVVEMSARSILNADESKGGMWEETIRTYLGFYGDSYLLLRIEHMTSLTLLVFAKKGMIDLVKNVEGTYKRTGFGGIAANKGAAACSLKVGESSFCFVNCHLAAGESNVDDRKNDYVSIKDGLKFSVGKTLDDHDNIFWFGDMNYRVTMPNENVRDELIQKKDGYLENLLMHDQLTQEICSGTVFHGYKEPEIRFNPTYKYDIGTELYDTSDKERTPSWTDRILYKGSNIQVLSYSDVDLLYSDHKPIYGAYRVKVLTVDSLKRQVIKEGLHKEFENLDNINHLSIDDDVNSSVSSLSVSSSQKTTSRSLSVKRNSSGSIQRRPPPMESPPFNASSTVTKKNSFKRPPPPSISSTNSSHS</sequence>
<dbReference type="GO" id="GO:0043813">
    <property type="term" value="F:phosphatidylinositol-3,5-bisphosphate 5-phosphatase activity"/>
    <property type="evidence" value="ECO:0007669"/>
    <property type="project" value="TreeGrafter"/>
</dbReference>
<dbReference type="CGD" id="CAL0130843">
    <property type="gene designation" value="CAGL0G04719g"/>
</dbReference>
<proteinExistence type="inferred from homology"/>
<evidence type="ECO:0000256" key="5">
    <source>
        <dbReference type="ARBA" id="ARBA00022448"/>
    </source>
</evidence>
<dbReference type="SMART" id="SM00128">
    <property type="entry name" value="IPPc"/>
    <property type="match status" value="1"/>
</dbReference>
<dbReference type="InterPro" id="IPR002013">
    <property type="entry name" value="SAC_dom"/>
</dbReference>
<feature type="compositionally biased region" description="Low complexity" evidence="10">
    <location>
        <begin position="896"/>
        <end position="909"/>
    </location>
</feature>
<comment type="subcellular location">
    <subcellularLocation>
        <location evidence="1">Cytoplasm</location>
    </subcellularLocation>
</comment>
<evidence type="ECO:0000256" key="10">
    <source>
        <dbReference type="SAM" id="MobiDB-lite"/>
    </source>
</evidence>
<dbReference type="GO" id="GO:0006897">
    <property type="term" value="P:endocytosis"/>
    <property type="evidence" value="ECO:0007669"/>
    <property type="project" value="UniProtKB-KW"/>
</dbReference>
<evidence type="ECO:0000256" key="3">
    <source>
        <dbReference type="ARBA" id="ARBA00009678"/>
    </source>
</evidence>
<dbReference type="InterPro" id="IPR046985">
    <property type="entry name" value="IP5"/>
</dbReference>
<dbReference type="SUPFAM" id="SSF56219">
    <property type="entry name" value="DNase I-like"/>
    <property type="match status" value="1"/>
</dbReference>
<keyword evidence="5" id="KW-0813">Transport</keyword>
<evidence type="ECO:0000256" key="4">
    <source>
        <dbReference type="ARBA" id="ARBA00013044"/>
    </source>
</evidence>
<dbReference type="GO" id="GO:0015031">
    <property type="term" value="P:protein transport"/>
    <property type="evidence" value="ECO:0007669"/>
    <property type="project" value="UniProtKB-KW"/>
</dbReference>
<keyword evidence="8" id="KW-0378">Hydrolase</keyword>
<evidence type="ECO:0000313" key="13">
    <source>
        <dbReference type="EMBL" id="CAG59492.1"/>
    </source>
</evidence>
<dbReference type="GO" id="GO:0016020">
    <property type="term" value="C:membrane"/>
    <property type="evidence" value="ECO:0007669"/>
    <property type="project" value="TreeGrafter"/>
</dbReference>
<dbReference type="eggNOG" id="KOG0566">
    <property type="taxonomic scope" value="Eukaryota"/>
</dbReference>
<dbReference type="EMBL" id="CR380953">
    <property type="protein sequence ID" value="CAG59492.1"/>
    <property type="molecule type" value="Genomic_DNA"/>
</dbReference>
<dbReference type="Gene3D" id="3.60.10.10">
    <property type="entry name" value="Endonuclease/exonuclease/phosphatase"/>
    <property type="match status" value="1"/>
</dbReference>
<dbReference type="FunFam" id="3.60.10.10:FF:000029">
    <property type="entry name" value="Inositol polyphosphate 5-phosphatase"/>
    <property type="match status" value="1"/>
</dbReference>
<protein>
    <recommendedName>
        <fullName evidence="4">phosphoinositide 5-phosphatase</fullName>
        <ecNumber evidence="4">3.1.3.36</ecNumber>
    </recommendedName>
</protein>
<dbReference type="InterPro" id="IPR000300">
    <property type="entry name" value="IPPc"/>
</dbReference>
<feature type="domain" description="SAC" evidence="11">
    <location>
        <begin position="142"/>
        <end position="477"/>
    </location>
</feature>
<dbReference type="InterPro" id="IPR036691">
    <property type="entry name" value="Endo/exonu/phosph_ase_sf"/>
</dbReference>
<evidence type="ECO:0000256" key="1">
    <source>
        <dbReference type="ARBA" id="ARBA00004496"/>
    </source>
</evidence>
<dbReference type="KEGG" id="cgr:2888163"/>
<keyword evidence="6" id="KW-0963">Cytoplasm</keyword>
<dbReference type="PROSITE" id="PS50275">
    <property type="entry name" value="SAC"/>
    <property type="match status" value="1"/>
</dbReference>
<comment type="similarity">
    <text evidence="3">In the central section; belongs to the inositol 1,4,5-trisphosphate 5-phosphatase family.</text>
</comment>
<evidence type="ECO:0000256" key="9">
    <source>
        <dbReference type="ARBA" id="ARBA00022927"/>
    </source>
</evidence>
<dbReference type="HOGENOM" id="CLU_003016_2_0_1"/>
<dbReference type="AlphaFoldDB" id="Q6FT79"/>
<evidence type="ECO:0000313" key="12">
    <source>
        <dbReference type="CGD" id="CAL0130843"/>
    </source>
</evidence>
<dbReference type="VEuPathDB" id="FungiDB:CAGL0G04719g"/>
<dbReference type="PANTHER" id="PTHR11200">
    <property type="entry name" value="INOSITOL 5-PHOSPHATASE"/>
    <property type="match status" value="1"/>
</dbReference>
<feature type="compositionally biased region" description="Polar residues" evidence="10">
    <location>
        <begin position="931"/>
        <end position="940"/>
    </location>
</feature>
<evidence type="ECO:0000256" key="2">
    <source>
        <dbReference type="ARBA" id="ARBA00008943"/>
    </source>
</evidence>
<evidence type="ECO:0000256" key="7">
    <source>
        <dbReference type="ARBA" id="ARBA00022583"/>
    </source>
</evidence>
<evidence type="ECO:0000313" key="14">
    <source>
        <dbReference type="Proteomes" id="UP000002428"/>
    </source>
</evidence>
<dbReference type="Proteomes" id="UP000002428">
    <property type="component" value="Chromosome G"/>
</dbReference>
<keyword evidence="14" id="KW-1185">Reference proteome</keyword>